<keyword evidence="9" id="KW-0472">Membrane</keyword>
<comment type="caution">
    <text evidence="12">The sequence shown here is derived from an EMBL/GenBank/DDBJ whole genome shotgun (WGS) entry which is preliminary data.</text>
</comment>
<name>A0A9X1B3D5_9GAMM</name>
<dbReference type="Gene3D" id="1.10.287.1700">
    <property type="match status" value="1"/>
</dbReference>
<keyword evidence="13" id="KW-1185">Reference proteome</keyword>
<dbReference type="GO" id="GO:0015031">
    <property type="term" value="P:protein transport"/>
    <property type="evidence" value="ECO:0007669"/>
    <property type="project" value="UniProtKB-KW"/>
</dbReference>
<evidence type="ECO:0000256" key="5">
    <source>
        <dbReference type="ARBA" id="ARBA00022475"/>
    </source>
</evidence>
<dbReference type="GO" id="GO:0071973">
    <property type="term" value="P:bacterial-type flagellum-dependent cell motility"/>
    <property type="evidence" value="ECO:0007669"/>
    <property type="project" value="InterPro"/>
</dbReference>
<evidence type="ECO:0000256" key="1">
    <source>
        <dbReference type="ARBA" id="ARBA00004413"/>
    </source>
</evidence>
<feature type="coiled-coil region" evidence="11">
    <location>
        <begin position="73"/>
        <end position="100"/>
    </location>
</feature>
<sequence length="152" mass="17687">MAEQSPLDMLTELAREARDRAGQALASERNNERMVAQQLESLGTYRAEYAQRLQKAMCEGIDPATMQNYQQFLSALDDALTRAKQALAAQQQRVLKTQKQWQNEQCRLSSYNTLTARRAMQEQIAENRREQRLNDELVTNREVRRRLQQQDA</sequence>
<keyword evidence="5" id="KW-1003">Cell membrane</keyword>
<evidence type="ECO:0000313" key="13">
    <source>
        <dbReference type="Proteomes" id="UP001138768"/>
    </source>
</evidence>
<gene>
    <name evidence="12" type="primary">fliJ</name>
    <name evidence="12" type="ORF">CKO42_07880</name>
</gene>
<evidence type="ECO:0000256" key="3">
    <source>
        <dbReference type="ARBA" id="ARBA00020392"/>
    </source>
</evidence>
<dbReference type="Pfam" id="PF02050">
    <property type="entry name" value="FliJ"/>
    <property type="match status" value="1"/>
</dbReference>
<dbReference type="InterPro" id="IPR052570">
    <property type="entry name" value="FliJ"/>
</dbReference>
<evidence type="ECO:0000256" key="11">
    <source>
        <dbReference type="SAM" id="Coils"/>
    </source>
</evidence>
<dbReference type="GO" id="GO:0005886">
    <property type="term" value="C:plasma membrane"/>
    <property type="evidence" value="ECO:0007669"/>
    <property type="project" value="UniProtKB-SubCell"/>
</dbReference>
<dbReference type="NCBIfam" id="TIGR02473">
    <property type="entry name" value="flagell_FliJ"/>
    <property type="match status" value="1"/>
</dbReference>
<dbReference type="PIRSF" id="PIRSF019404">
    <property type="entry name" value="FliJ"/>
    <property type="match status" value="1"/>
</dbReference>
<dbReference type="PANTHER" id="PTHR38786">
    <property type="entry name" value="FLAGELLAR FLIJ PROTEIN"/>
    <property type="match status" value="1"/>
</dbReference>
<keyword evidence="6" id="KW-0145">Chemotaxis</keyword>
<keyword evidence="12" id="KW-0969">Cilium</keyword>
<evidence type="ECO:0000256" key="4">
    <source>
        <dbReference type="ARBA" id="ARBA00022448"/>
    </source>
</evidence>
<keyword evidence="10" id="KW-1006">Bacterial flagellum protein export</keyword>
<evidence type="ECO:0000256" key="9">
    <source>
        <dbReference type="ARBA" id="ARBA00023136"/>
    </source>
</evidence>
<keyword evidence="11" id="KW-0175">Coiled coil</keyword>
<dbReference type="PANTHER" id="PTHR38786:SF1">
    <property type="entry name" value="FLAGELLAR FLIJ PROTEIN"/>
    <property type="match status" value="1"/>
</dbReference>
<evidence type="ECO:0000256" key="2">
    <source>
        <dbReference type="ARBA" id="ARBA00010004"/>
    </source>
</evidence>
<dbReference type="EMBL" id="NRRY01000009">
    <property type="protein sequence ID" value="MBK1618358.1"/>
    <property type="molecule type" value="Genomic_DNA"/>
</dbReference>
<dbReference type="GO" id="GO:0006935">
    <property type="term" value="P:chemotaxis"/>
    <property type="evidence" value="ECO:0007669"/>
    <property type="project" value="UniProtKB-KW"/>
</dbReference>
<dbReference type="AlphaFoldDB" id="A0A9X1B3D5"/>
<proteinExistence type="inferred from homology"/>
<evidence type="ECO:0000256" key="10">
    <source>
        <dbReference type="ARBA" id="ARBA00023225"/>
    </source>
</evidence>
<dbReference type="GO" id="GO:0003774">
    <property type="term" value="F:cytoskeletal motor activity"/>
    <property type="evidence" value="ECO:0007669"/>
    <property type="project" value="InterPro"/>
</dbReference>
<accession>A0A9X1B3D5</accession>
<comment type="similarity">
    <text evidence="2">Belongs to the FliJ family.</text>
</comment>
<dbReference type="InterPro" id="IPR012823">
    <property type="entry name" value="Flagell_FliJ"/>
</dbReference>
<dbReference type="InterPro" id="IPR053716">
    <property type="entry name" value="Flag_assembly_chemotaxis_eff"/>
</dbReference>
<keyword evidence="7" id="KW-1005">Bacterial flagellum biogenesis</keyword>
<comment type="subcellular location">
    <subcellularLocation>
        <location evidence="1">Cell membrane</location>
        <topology evidence="1">Peripheral membrane protein</topology>
        <orientation evidence="1">Cytoplasmic side</orientation>
    </subcellularLocation>
</comment>
<evidence type="ECO:0000313" key="12">
    <source>
        <dbReference type="EMBL" id="MBK1618358.1"/>
    </source>
</evidence>
<dbReference type="InterPro" id="IPR018006">
    <property type="entry name" value="Flag_FliJ_proteobac"/>
</dbReference>
<keyword evidence="8" id="KW-0653">Protein transport</keyword>
<dbReference type="Proteomes" id="UP001138768">
    <property type="component" value="Unassembled WGS sequence"/>
</dbReference>
<keyword evidence="4" id="KW-0813">Transport</keyword>
<dbReference type="GO" id="GO:0009288">
    <property type="term" value="C:bacterial-type flagellum"/>
    <property type="evidence" value="ECO:0007669"/>
    <property type="project" value="InterPro"/>
</dbReference>
<keyword evidence="12" id="KW-0282">Flagellum</keyword>
<dbReference type="RefSeq" id="WP_200241672.1">
    <property type="nucleotide sequence ID" value="NZ_JAXUFI010000043.1"/>
</dbReference>
<organism evidence="12 13">
    <name type="scientific">Lamprobacter modestohalophilus</name>
    <dbReference type="NCBI Taxonomy" id="1064514"/>
    <lineage>
        <taxon>Bacteria</taxon>
        <taxon>Pseudomonadati</taxon>
        <taxon>Pseudomonadota</taxon>
        <taxon>Gammaproteobacteria</taxon>
        <taxon>Chromatiales</taxon>
        <taxon>Chromatiaceae</taxon>
        <taxon>Lamprobacter</taxon>
    </lineage>
</organism>
<evidence type="ECO:0000256" key="6">
    <source>
        <dbReference type="ARBA" id="ARBA00022500"/>
    </source>
</evidence>
<keyword evidence="12" id="KW-0966">Cell projection</keyword>
<dbReference type="GO" id="GO:0044781">
    <property type="term" value="P:bacterial-type flagellum organization"/>
    <property type="evidence" value="ECO:0007669"/>
    <property type="project" value="UniProtKB-KW"/>
</dbReference>
<protein>
    <recommendedName>
        <fullName evidence="3">Flagellar FliJ protein</fullName>
    </recommendedName>
</protein>
<reference evidence="12 13" key="1">
    <citation type="journal article" date="2020" name="Microorganisms">
        <title>Osmotic Adaptation and Compatible Solute Biosynthesis of Phototrophic Bacteria as Revealed from Genome Analyses.</title>
        <authorList>
            <person name="Imhoff J.F."/>
            <person name="Rahn T."/>
            <person name="Kunzel S."/>
            <person name="Keller A."/>
            <person name="Neulinger S.C."/>
        </authorList>
    </citation>
    <scope>NUCLEOTIDE SEQUENCE [LARGE SCALE GENOMIC DNA]</scope>
    <source>
        <strain evidence="12 13">DSM 25653</strain>
    </source>
</reference>
<evidence type="ECO:0000256" key="7">
    <source>
        <dbReference type="ARBA" id="ARBA00022795"/>
    </source>
</evidence>
<dbReference type="PRINTS" id="PR01004">
    <property type="entry name" value="FLGFLIJ"/>
</dbReference>
<evidence type="ECO:0000256" key="8">
    <source>
        <dbReference type="ARBA" id="ARBA00022927"/>
    </source>
</evidence>